<accession>A0A0E9WCB2</accession>
<organism evidence="1">
    <name type="scientific">Anguilla anguilla</name>
    <name type="common">European freshwater eel</name>
    <name type="synonym">Muraena anguilla</name>
    <dbReference type="NCBI Taxonomy" id="7936"/>
    <lineage>
        <taxon>Eukaryota</taxon>
        <taxon>Metazoa</taxon>
        <taxon>Chordata</taxon>
        <taxon>Craniata</taxon>
        <taxon>Vertebrata</taxon>
        <taxon>Euteleostomi</taxon>
        <taxon>Actinopterygii</taxon>
        <taxon>Neopterygii</taxon>
        <taxon>Teleostei</taxon>
        <taxon>Anguilliformes</taxon>
        <taxon>Anguillidae</taxon>
        <taxon>Anguilla</taxon>
    </lineage>
</organism>
<reference evidence="1" key="1">
    <citation type="submission" date="2014-11" db="EMBL/GenBank/DDBJ databases">
        <authorList>
            <person name="Amaro Gonzalez C."/>
        </authorList>
    </citation>
    <scope>NUCLEOTIDE SEQUENCE</scope>
</reference>
<proteinExistence type="predicted"/>
<name>A0A0E9WCB2_ANGAN</name>
<dbReference type="AlphaFoldDB" id="A0A0E9WCB2"/>
<sequence length="82" mass="8546">MPCVVSYSPGVSSTVTRLPETTAVASLHSLVLDLAPNFDSNFLSPTMVFPEALFPAPVLPSKTMFTSEGLPGSVPSVLLIPA</sequence>
<protein>
    <submittedName>
        <fullName evidence="1">Uncharacterized protein</fullName>
    </submittedName>
</protein>
<dbReference type="EMBL" id="GBXM01020646">
    <property type="protein sequence ID" value="JAH87931.1"/>
    <property type="molecule type" value="Transcribed_RNA"/>
</dbReference>
<reference evidence="1" key="2">
    <citation type="journal article" date="2015" name="Fish Shellfish Immunol.">
        <title>Early steps in the European eel (Anguilla anguilla)-Vibrio vulnificus interaction in the gills: Role of the RtxA13 toxin.</title>
        <authorList>
            <person name="Callol A."/>
            <person name="Pajuelo D."/>
            <person name="Ebbesson L."/>
            <person name="Teles M."/>
            <person name="MacKenzie S."/>
            <person name="Amaro C."/>
        </authorList>
    </citation>
    <scope>NUCLEOTIDE SEQUENCE</scope>
</reference>
<evidence type="ECO:0000313" key="1">
    <source>
        <dbReference type="EMBL" id="JAH87931.1"/>
    </source>
</evidence>